<gene>
    <name evidence="1" type="ORF">C1H46_035374</name>
</gene>
<keyword evidence="2" id="KW-1185">Reference proteome</keyword>
<dbReference type="AlphaFoldDB" id="A0A540KXX6"/>
<reference evidence="1 2" key="1">
    <citation type="journal article" date="2019" name="G3 (Bethesda)">
        <title>Sequencing of a Wild Apple (Malus baccata) Genome Unravels the Differences Between Cultivated and Wild Apple Species Regarding Disease Resistance and Cold Tolerance.</title>
        <authorList>
            <person name="Chen X."/>
        </authorList>
    </citation>
    <scope>NUCLEOTIDE SEQUENCE [LARGE SCALE GENOMIC DNA]</scope>
    <source>
        <strain evidence="2">cv. Shandingzi</strain>
        <tissue evidence="1">Leaves</tissue>
    </source>
</reference>
<protein>
    <submittedName>
        <fullName evidence="1">Uncharacterized protein</fullName>
    </submittedName>
</protein>
<evidence type="ECO:0000313" key="2">
    <source>
        <dbReference type="Proteomes" id="UP000315295"/>
    </source>
</evidence>
<accession>A0A540KXX6</accession>
<evidence type="ECO:0000313" key="1">
    <source>
        <dbReference type="EMBL" id="TQD79057.1"/>
    </source>
</evidence>
<dbReference type="EMBL" id="VIEB01000876">
    <property type="protein sequence ID" value="TQD79057.1"/>
    <property type="molecule type" value="Genomic_DNA"/>
</dbReference>
<name>A0A540KXX6_MALBA</name>
<proteinExistence type="predicted"/>
<sequence>MILLATNDGQISISISKKLACLKYYEIQPSSVDKFLFQHHTHLTIQYHSTILGINFNLALQNMSLSFTNLAFDTTR</sequence>
<organism evidence="1 2">
    <name type="scientific">Malus baccata</name>
    <name type="common">Siberian crab apple</name>
    <name type="synonym">Pyrus baccata</name>
    <dbReference type="NCBI Taxonomy" id="106549"/>
    <lineage>
        <taxon>Eukaryota</taxon>
        <taxon>Viridiplantae</taxon>
        <taxon>Streptophyta</taxon>
        <taxon>Embryophyta</taxon>
        <taxon>Tracheophyta</taxon>
        <taxon>Spermatophyta</taxon>
        <taxon>Magnoliopsida</taxon>
        <taxon>eudicotyledons</taxon>
        <taxon>Gunneridae</taxon>
        <taxon>Pentapetalae</taxon>
        <taxon>rosids</taxon>
        <taxon>fabids</taxon>
        <taxon>Rosales</taxon>
        <taxon>Rosaceae</taxon>
        <taxon>Amygdaloideae</taxon>
        <taxon>Maleae</taxon>
        <taxon>Malus</taxon>
    </lineage>
</organism>
<comment type="caution">
    <text evidence="1">The sequence shown here is derived from an EMBL/GenBank/DDBJ whole genome shotgun (WGS) entry which is preliminary data.</text>
</comment>
<dbReference type="Proteomes" id="UP000315295">
    <property type="component" value="Unassembled WGS sequence"/>
</dbReference>